<name>A0A348AH76_9FIRM</name>
<evidence type="ECO:0000313" key="3">
    <source>
        <dbReference type="EMBL" id="BBB90424.1"/>
    </source>
</evidence>
<dbReference type="Proteomes" id="UP000276437">
    <property type="component" value="Chromosome"/>
</dbReference>
<gene>
    <name evidence="3" type="primary">ykvP</name>
    <name evidence="3" type="ORF">MAMMFC1_01075</name>
</gene>
<sequence length="328" mass="37346">MRVLFLESHPMWRYGLPNGFRDAGHEVQVSGPLTADNIPRIIGSFAPQLIVMLGWTEEHISLKRKWIREHVRAAGVPFVYWATEDPIHTEIFSIPFITQVQPHFVFTVSLSLVDRYEKLGFPAAHMDFGWHASVHKPAGKEQPFTCSMAVVANAYPAVFRVYPGFYRLESLQTLITPVLQAGLRVDFWGWHWDEMECYLGFKLPPQWLHGYLPYPEAYKVYNSADIVIGLQNVPGQVTQRTYEILASGGFLLTSDTPAVRGLFEPGRHLAVTNSAAETAALVRHYLARPELRREISLRGKEAVAGHSYRHRAEYIIKVLQERKILSPI</sequence>
<dbReference type="Pfam" id="PF12996">
    <property type="entry name" value="DUF3880"/>
    <property type="match status" value="1"/>
</dbReference>
<dbReference type="Gene3D" id="3.40.50.2000">
    <property type="entry name" value="Glycogen Phosphorylase B"/>
    <property type="match status" value="1"/>
</dbReference>
<organism evidence="3 4">
    <name type="scientific">Methylomusa anaerophila</name>
    <dbReference type="NCBI Taxonomy" id="1930071"/>
    <lineage>
        <taxon>Bacteria</taxon>
        <taxon>Bacillati</taxon>
        <taxon>Bacillota</taxon>
        <taxon>Negativicutes</taxon>
        <taxon>Selenomonadales</taxon>
        <taxon>Sporomusaceae</taxon>
        <taxon>Methylomusa</taxon>
    </lineage>
</organism>
<dbReference type="SUPFAM" id="SSF53756">
    <property type="entry name" value="UDP-Glycosyltransferase/glycogen phosphorylase"/>
    <property type="match status" value="1"/>
</dbReference>
<dbReference type="InterPro" id="IPR055259">
    <property type="entry name" value="YkvP/CgeB_Glyco_trans-like"/>
</dbReference>
<dbReference type="RefSeq" id="WP_126307129.1">
    <property type="nucleotide sequence ID" value="NZ_AP018449.1"/>
</dbReference>
<protein>
    <submittedName>
        <fullName evidence="3">Spore protein YkvP</fullName>
    </submittedName>
</protein>
<feature type="domain" description="Spore protein YkvP/CgeB glycosyl transferase-like" evidence="2">
    <location>
        <begin position="176"/>
        <end position="316"/>
    </location>
</feature>
<keyword evidence="4" id="KW-1185">Reference proteome</keyword>
<feature type="domain" description="Spore protein YkvP N-terminal" evidence="1">
    <location>
        <begin position="3"/>
        <end position="108"/>
    </location>
</feature>
<accession>A0A348AH76</accession>
<dbReference type="KEGG" id="mana:MAMMFC1_01075"/>
<dbReference type="InterPro" id="IPR024542">
    <property type="entry name" value="YkvP_N"/>
</dbReference>
<dbReference type="AlphaFoldDB" id="A0A348AH76"/>
<dbReference type="OrthoDB" id="7019976at2"/>
<evidence type="ECO:0000313" key="4">
    <source>
        <dbReference type="Proteomes" id="UP000276437"/>
    </source>
</evidence>
<proteinExistence type="predicted"/>
<dbReference type="EMBL" id="AP018449">
    <property type="protein sequence ID" value="BBB90424.1"/>
    <property type="molecule type" value="Genomic_DNA"/>
</dbReference>
<reference evidence="3 4" key="1">
    <citation type="journal article" date="2018" name="Int. J. Syst. Evol. Microbiol.">
        <title>Methylomusa anaerophila gen. nov., sp. nov., an anaerobic methanol-utilizing bacterium isolated from a microbial fuel cell.</title>
        <authorList>
            <person name="Amano N."/>
            <person name="Yamamuro A."/>
            <person name="Miyahara M."/>
            <person name="Kouzuma A."/>
            <person name="Abe T."/>
            <person name="Watanabe K."/>
        </authorList>
    </citation>
    <scope>NUCLEOTIDE SEQUENCE [LARGE SCALE GENOMIC DNA]</scope>
    <source>
        <strain evidence="3 4">MMFC1</strain>
    </source>
</reference>
<dbReference type="Pfam" id="PF13524">
    <property type="entry name" value="Glyco_trans_1_2"/>
    <property type="match status" value="1"/>
</dbReference>
<evidence type="ECO:0000259" key="1">
    <source>
        <dbReference type="Pfam" id="PF12996"/>
    </source>
</evidence>
<evidence type="ECO:0000259" key="2">
    <source>
        <dbReference type="Pfam" id="PF13524"/>
    </source>
</evidence>